<feature type="binding site" evidence="5">
    <location>
        <position position="381"/>
    </location>
    <ligand>
        <name>(S)-malate</name>
        <dbReference type="ChEBI" id="CHEBI:15589"/>
    </ligand>
</feature>
<feature type="binding site" evidence="6">
    <location>
        <position position="220"/>
    </location>
    <ligand>
        <name>a divalent metal cation</name>
        <dbReference type="ChEBI" id="CHEBI:60240"/>
    </ligand>
</feature>
<dbReference type="InterPro" id="IPR012301">
    <property type="entry name" value="Malic_N_dom"/>
</dbReference>
<name>A0A1G7XAY5_9VIBR</name>
<dbReference type="SMART" id="SM01274">
    <property type="entry name" value="malic"/>
    <property type="match status" value="1"/>
</dbReference>
<feature type="active site" description="Proton donor" evidence="4">
    <location>
        <position position="79"/>
    </location>
</feature>
<dbReference type="GO" id="GO:0051287">
    <property type="term" value="F:NAD binding"/>
    <property type="evidence" value="ECO:0007669"/>
    <property type="project" value="InterPro"/>
</dbReference>
<dbReference type="AlphaFoldDB" id="A0A1G7XAY5"/>
<dbReference type="InterPro" id="IPR012302">
    <property type="entry name" value="Malic_NAD-bd"/>
</dbReference>
<dbReference type="Pfam" id="PF00390">
    <property type="entry name" value="malic"/>
    <property type="match status" value="1"/>
</dbReference>
<dbReference type="NCBIfam" id="NF010052">
    <property type="entry name" value="PRK13529.1"/>
    <property type="match status" value="1"/>
</dbReference>
<keyword evidence="6 7" id="KW-0479">Metal-binding</keyword>
<evidence type="ECO:0000256" key="1">
    <source>
        <dbReference type="ARBA" id="ARBA00008785"/>
    </source>
</evidence>
<protein>
    <submittedName>
        <fullName evidence="10">Malate dehydrogenase (Oxaloacetate-decarboxylating)</fullName>
    </submittedName>
</protein>
<proteinExistence type="inferred from homology"/>
<evidence type="ECO:0000259" key="8">
    <source>
        <dbReference type="SMART" id="SM00919"/>
    </source>
</evidence>
<evidence type="ECO:0000256" key="3">
    <source>
        <dbReference type="ARBA" id="ARBA00023027"/>
    </source>
</evidence>
<evidence type="ECO:0000313" key="11">
    <source>
        <dbReference type="Proteomes" id="UP000198854"/>
    </source>
</evidence>
<dbReference type="GO" id="GO:0016616">
    <property type="term" value="F:oxidoreductase activity, acting on the CH-OH group of donors, NAD or NADP as acceptor"/>
    <property type="evidence" value="ECO:0007669"/>
    <property type="project" value="InterPro"/>
</dbReference>
<dbReference type="PANTHER" id="PTHR23406:SF34">
    <property type="entry name" value="NAD-DEPENDENT MALIC ENZYME, MITOCHONDRIAL"/>
    <property type="match status" value="1"/>
</dbReference>
<accession>A0A1G7XAY5</accession>
<dbReference type="InterPro" id="IPR046346">
    <property type="entry name" value="Aminoacid_DH-like_N_sf"/>
</dbReference>
<feature type="binding site" evidence="6">
    <location>
        <position position="221"/>
    </location>
    <ligand>
        <name>a divalent metal cation</name>
        <dbReference type="ChEBI" id="CHEBI:60240"/>
    </ligand>
</feature>
<dbReference type="SUPFAM" id="SSF51735">
    <property type="entry name" value="NAD(P)-binding Rossmann-fold domains"/>
    <property type="match status" value="1"/>
</dbReference>
<evidence type="ECO:0000256" key="7">
    <source>
        <dbReference type="RuleBase" id="RU003427"/>
    </source>
</evidence>
<feature type="binding site" evidence="5">
    <location>
        <position position="131"/>
    </location>
    <ligand>
        <name>(S)-malate</name>
        <dbReference type="ChEBI" id="CHEBI:15589"/>
    </ligand>
</feature>
<feature type="domain" description="Malic enzyme NAD-binding" evidence="8">
    <location>
        <begin position="245"/>
        <end position="493"/>
    </location>
</feature>
<organism evidence="10 11">
    <name type="scientific">Vibrio xiamenensis</name>
    <dbReference type="NCBI Taxonomy" id="861298"/>
    <lineage>
        <taxon>Bacteria</taxon>
        <taxon>Pseudomonadati</taxon>
        <taxon>Pseudomonadota</taxon>
        <taxon>Gammaproteobacteria</taxon>
        <taxon>Vibrionales</taxon>
        <taxon>Vibrionaceae</taxon>
        <taxon>Vibrio</taxon>
    </lineage>
</organism>
<evidence type="ECO:0000256" key="2">
    <source>
        <dbReference type="ARBA" id="ARBA00023002"/>
    </source>
</evidence>
<feature type="domain" description="Malic enzyme N-terminal" evidence="9">
    <location>
        <begin position="56"/>
        <end position="235"/>
    </location>
</feature>
<evidence type="ECO:0000256" key="4">
    <source>
        <dbReference type="PIRSR" id="PIRSR000106-1"/>
    </source>
</evidence>
<dbReference type="Gene3D" id="3.40.50.720">
    <property type="entry name" value="NAD(P)-binding Rossmann-like Domain"/>
    <property type="match status" value="1"/>
</dbReference>
<dbReference type="Gene3D" id="3.40.50.10380">
    <property type="entry name" value="Malic enzyme, N-terminal domain"/>
    <property type="match status" value="1"/>
</dbReference>
<dbReference type="EMBL" id="FNDD01000003">
    <property type="protein sequence ID" value="SDG81356.1"/>
    <property type="molecule type" value="Genomic_DNA"/>
</dbReference>
<gene>
    <name evidence="10" type="ORF">SAMN04488136_10357</name>
</gene>
<dbReference type="InterPro" id="IPR036291">
    <property type="entry name" value="NAD(P)-bd_dom_sf"/>
</dbReference>
<dbReference type="GO" id="GO:0004470">
    <property type="term" value="F:malic enzyme activity"/>
    <property type="evidence" value="ECO:0007669"/>
    <property type="project" value="InterPro"/>
</dbReference>
<dbReference type="SUPFAM" id="SSF53223">
    <property type="entry name" value="Aminoacid dehydrogenase-like, N-terminal domain"/>
    <property type="match status" value="1"/>
</dbReference>
<keyword evidence="11" id="KW-1185">Reference proteome</keyword>
<dbReference type="Proteomes" id="UP000198854">
    <property type="component" value="Unassembled WGS sequence"/>
</dbReference>
<dbReference type="GO" id="GO:0046872">
    <property type="term" value="F:metal ion binding"/>
    <property type="evidence" value="ECO:0007669"/>
    <property type="project" value="UniProtKB-KW"/>
</dbReference>
<dbReference type="PANTHER" id="PTHR23406">
    <property type="entry name" value="MALIC ENZYME-RELATED"/>
    <property type="match status" value="1"/>
</dbReference>
<dbReference type="PIRSF" id="PIRSF000106">
    <property type="entry name" value="ME"/>
    <property type="match status" value="1"/>
</dbReference>
<dbReference type="Pfam" id="PF03949">
    <property type="entry name" value="Malic_M"/>
    <property type="match status" value="1"/>
</dbReference>
<evidence type="ECO:0000259" key="9">
    <source>
        <dbReference type="SMART" id="SM01274"/>
    </source>
</evidence>
<dbReference type="InterPro" id="IPR037062">
    <property type="entry name" value="Malic_N_dom_sf"/>
</dbReference>
<dbReference type="SMART" id="SM00919">
    <property type="entry name" value="Malic_M"/>
    <property type="match status" value="1"/>
</dbReference>
<dbReference type="GO" id="GO:0006108">
    <property type="term" value="P:malate metabolic process"/>
    <property type="evidence" value="ECO:0007669"/>
    <property type="project" value="TreeGrafter"/>
</dbReference>
<feature type="binding site" evidence="5">
    <location>
        <position position="425"/>
    </location>
    <ligand>
        <name>(S)-malate</name>
        <dbReference type="ChEBI" id="CHEBI:15589"/>
    </ligand>
</feature>
<dbReference type="InterPro" id="IPR001891">
    <property type="entry name" value="Malic_OxRdtase"/>
</dbReference>
<reference evidence="10 11" key="1">
    <citation type="submission" date="2016-10" db="EMBL/GenBank/DDBJ databases">
        <authorList>
            <person name="de Groot N.N."/>
        </authorList>
    </citation>
    <scope>NUCLEOTIDE SEQUENCE [LARGE SCALE GENOMIC DNA]</scope>
    <source>
        <strain evidence="10 11">CGMCC 1.10228</strain>
    </source>
</reference>
<sequence length="526" mass="57629">MSQINEFNINSNAGLAPLSSVDMSLQNLQKKTAQIRFSLDLANNNLSKYLTLRHVQDQNERLFYHYIRENIRDSLPYIYTPSVGDACQNYSYLNFSPRGLYLTYRDGQSVAEQVNQINQDIDIIVVTDGSRVLGLGDLGIGGMGISIGKLSLYTAVGGIPPERTLPVCIDVGTNNEALKNDPQYLGDKQARIEDDKFYRYLDEVMSALAARWPNAIIQFEDFSNNHAYPLLKKYQHQYRCFNDDIQGTATVAVASIKRALTKANKQAKNAKVFVVGGGSAGCGIADLINRSFGFEQGAVYLVDRDGVLFADDPLNEMQTPLARPTSERPVAGEPLALLEAVKHIQPDVIVGVTGVTGLFSEAVIRAMAEGTHMPVIMPLSNPVSACEVTPQQVFDWIGDQAIVMTGSPFAPIEFEGRSHVISQCNNVYVFPGIGLGAHVVNATTITDTMLQKAMDALASFECARNTDYEVLPAIESTLDISKAIAHAVAIQAIEEGASAEQNLTLEQLTQRIDKAFWNPNLDTFHA</sequence>
<comment type="cofactor">
    <cofactor evidence="6">
        <name>Mg(2+)</name>
        <dbReference type="ChEBI" id="CHEBI:18420"/>
    </cofactor>
    <cofactor evidence="6">
        <name>Mn(2+)</name>
        <dbReference type="ChEBI" id="CHEBI:29035"/>
    </cofactor>
    <text evidence="6">Divalent metal cations. Prefers magnesium or manganese.</text>
</comment>
<evidence type="ECO:0000256" key="6">
    <source>
        <dbReference type="PIRSR" id="PIRSR000106-3"/>
    </source>
</evidence>
<feature type="binding site" evidence="6">
    <location>
        <position position="244"/>
    </location>
    <ligand>
        <name>a divalent metal cation</name>
        <dbReference type="ChEBI" id="CHEBI:60240"/>
    </ligand>
</feature>
<evidence type="ECO:0000313" key="10">
    <source>
        <dbReference type="EMBL" id="SDG81356.1"/>
    </source>
</evidence>
<dbReference type="RefSeq" id="WP_093269762.1">
    <property type="nucleotide sequence ID" value="NZ_FNDD01000003.1"/>
</dbReference>
<keyword evidence="2" id="KW-0560">Oxidoreductase</keyword>
<dbReference type="PRINTS" id="PR00072">
    <property type="entry name" value="MALOXRDTASE"/>
</dbReference>
<comment type="similarity">
    <text evidence="1 7">Belongs to the malic enzymes family.</text>
</comment>
<feature type="active site" description="Proton acceptor" evidence="4">
    <location>
        <position position="149"/>
    </location>
</feature>
<keyword evidence="3" id="KW-0520">NAD</keyword>
<dbReference type="STRING" id="861298.SAMN04488136_10357"/>
<dbReference type="OrthoDB" id="5847273at2"/>
<evidence type="ECO:0000256" key="5">
    <source>
        <dbReference type="PIRSR" id="PIRSR000106-2"/>
    </source>
</evidence>